<name>A0A2A2LKQ9_9BILA</name>
<comment type="caution">
    <text evidence="2">The sequence shown here is derived from an EMBL/GenBank/DDBJ whole genome shotgun (WGS) entry which is preliminary data.</text>
</comment>
<feature type="region of interest" description="Disordered" evidence="1">
    <location>
        <begin position="42"/>
        <end position="87"/>
    </location>
</feature>
<dbReference type="EMBL" id="LIAE01006629">
    <property type="protein sequence ID" value="PAV86836.1"/>
    <property type="molecule type" value="Genomic_DNA"/>
</dbReference>
<protein>
    <submittedName>
        <fullName evidence="2">Uncharacterized protein</fullName>
    </submittedName>
</protein>
<dbReference type="AlphaFoldDB" id="A0A2A2LKQ9"/>
<proteinExistence type="predicted"/>
<keyword evidence="3" id="KW-1185">Reference proteome</keyword>
<feature type="compositionally biased region" description="Basic and acidic residues" evidence="1">
    <location>
        <begin position="74"/>
        <end position="87"/>
    </location>
</feature>
<evidence type="ECO:0000313" key="2">
    <source>
        <dbReference type="EMBL" id="PAV86836.1"/>
    </source>
</evidence>
<feature type="compositionally biased region" description="Basic and acidic residues" evidence="1">
    <location>
        <begin position="1"/>
        <end position="18"/>
    </location>
</feature>
<evidence type="ECO:0000313" key="3">
    <source>
        <dbReference type="Proteomes" id="UP000218231"/>
    </source>
</evidence>
<evidence type="ECO:0000256" key="1">
    <source>
        <dbReference type="SAM" id="MobiDB-lite"/>
    </source>
</evidence>
<gene>
    <name evidence="2" type="ORF">WR25_04611</name>
</gene>
<organism evidence="2 3">
    <name type="scientific">Diploscapter pachys</name>
    <dbReference type="NCBI Taxonomy" id="2018661"/>
    <lineage>
        <taxon>Eukaryota</taxon>
        <taxon>Metazoa</taxon>
        <taxon>Ecdysozoa</taxon>
        <taxon>Nematoda</taxon>
        <taxon>Chromadorea</taxon>
        <taxon>Rhabditida</taxon>
        <taxon>Rhabditina</taxon>
        <taxon>Rhabditomorpha</taxon>
        <taxon>Rhabditoidea</taxon>
        <taxon>Rhabditidae</taxon>
        <taxon>Diploscapter</taxon>
    </lineage>
</organism>
<feature type="region of interest" description="Disordered" evidence="1">
    <location>
        <begin position="1"/>
        <end position="26"/>
    </location>
</feature>
<accession>A0A2A2LKQ9</accession>
<dbReference type="Proteomes" id="UP000218231">
    <property type="component" value="Unassembled WGS sequence"/>
</dbReference>
<sequence>MKENDKRVTNLAEKERKGGFLTNKHPASGTVIFRRTDDLKPKGKKVKTKLKKTETEHDSCSGAVQFRMKRRKRREEEGKATEKRARH</sequence>
<reference evidence="2 3" key="1">
    <citation type="journal article" date="2017" name="Curr. Biol.">
        <title>Genome architecture and evolution of a unichromosomal asexual nematode.</title>
        <authorList>
            <person name="Fradin H."/>
            <person name="Zegar C."/>
            <person name="Gutwein M."/>
            <person name="Lucas J."/>
            <person name="Kovtun M."/>
            <person name="Corcoran D."/>
            <person name="Baugh L.R."/>
            <person name="Kiontke K."/>
            <person name="Gunsalus K."/>
            <person name="Fitch D.H."/>
            <person name="Piano F."/>
        </authorList>
    </citation>
    <scope>NUCLEOTIDE SEQUENCE [LARGE SCALE GENOMIC DNA]</scope>
    <source>
        <strain evidence="2">PF1309</strain>
    </source>
</reference>